<dbReference type="PANTHER" id="PTHR36449">
    <property type="entry name" value="ACETYLTRANSFERASE-RELATED"/>
    <property type="match status" value="1"/>
</dbReference>
<dbReference type="AlphaFoldDB" id="A0A2T2WLH9"/>
<gene>
    <name evidence="4" type="ORF">C7B43_20330</name>
</gene>
<proteinExistence type="predicted"/>
<comment type="caution">
    <text evidence="4">The sequence shown here is derived from an EMBL/GenBank/DDBJ whole genome shotgun (WGS) entry which is preliminary data.</text>
</comment>
<keyword evidence="3" id="KW-0012">Acyltransferase</keyword>
<keyword evidence="2 4" id="KW-0808">Transferase</keyword>
<sequence length="187" mass="20596">MNVPHHDEMVEVIRVEALGRHHDRAGFACPTGNLGTYLRERASQDVKRGAAAVFVGVDPSAPAKILGYYTLSSFSLKLQDIPTPYQRPLARYPDVGVTLLGRLAVDITCRGQHLGEFLLFDALRRVVLSSSTIATVALVVDALEGSETFYTHYGFMHLGGQRYWLPLDTARLLGQKQSAPLSADDER</sequence>
<evidence type="ECO:0000256" key="3">
    <source>
        <dbReference type="ARBA" id="ARBA00023315"/>
    </source>
</evidence>
<dbReference type="Gene3D" id="3.40.630.30">
    <property type="match status" value="1"/>
</dbReference>
<name>A0A2T2WLH9_9FIRM</name>
<evidence type="ECO:0000313" key="5">
    <source>
        <dbReference type="Proteomes" id="UP000242699"/>
    </source>
</evidence>
<reference evidence="4 5" key="1">
    <citation type="journal article" date="2014" name="BMC Genomics">
        <title>Comparison of environmental and isolate Sulfobacillus genomes reveals diverse carbon, sulfur, nitrogen, and hydrogen metabolisms.</title>
        <authorList>
            <person name="Justice N.B."/>
            <person name="Norman A."/>
            <person name="Brown C.T."/>
            <person name="Singh A."/>
            <person name="Thomas B.C."/>
            <person name="Banfield J.F."/>
        </authorList>
    </citation>
    <scope>NUCLEOTIDE SEQUENCE [LARGE SCALE GENOMIC DNA]</scope>
    <source>
        <strain evidence="4">AMDSBA1</strain>
    </source>
</reference>
<evidence type="ECO:0000256" key="2">
    <source>
        <dbReference type="ARBA" id="ARBA00022679"/>
    </source>
</evidence>
<evidence type="ECO:0000256" key="1">
    <source>
        <dbReference type="ARBA" id="ARBA00022649"/>
    </source>
</evidence>
<dbReference type="Proteomes" id="UP000242699">
    <property type="component" value="Unassembled WGS sequence"/>
</dbReference>
<dbReference type="PANTHER" id="PTHR36449:SF1">
    <property type="entry name" value="ACETYLTRANSFERASE"/>
    <property type="match status" value="1"/>
</dbReference>
<dbReference type="EMBL" id="PXYT01000099">
    <property type="protein sequence ID" value="PSR23092.1"/>
    <property type="molecule type" value="Genomic_DNA"/>
</dbReference>
<organism evidence="4 5">
    <name type="scientific">Sulfobacillus benefaciens</name>
    <dbReference type="NCBI Taxonomy" id="453960"/>
    <lineage>
        <taxon>Bacteria</taxon>
        <taxon>Bacillati</taxon>
        <taxon>Bacillota</taxon>
        <taxon>Clostridia</taxon>
        <taxon>Eubacteriales</taxon>
        <taxon>Clostridiales Family XVII. Incertae Sedis</taxon>
        <taxon>Sulfobacillus</taxon>
    </lineage>
</organism>
<dbReference type="InterPro" id="IPR016181">
    <property type="entry name" value="Acyl_CoA_acyltransferase"/>
</dbReference>
<protein>
    <submittedName>
        <fullName evidence="4">GNAT family N-acetyltransferase</fullName>
    </submittedName>
</protein>
<dbReference type="SUPFAM" id="SSF55729">
    <property type="entry name" value="Acyl-CoA N-acyltransferases (Nat)"/>
    <property type="match status" value="1"/>
</dbReference>
<evidence type="ECO:0000313" key="4">
    <source>
        <dbReference type="EMBL" id="PSR23092.1"/>
    </source>
</evidence>
<accession>A0A2T2WLH9</accession>
<dbReference type="GO" id="GO:0016746">
    <property type="term" value="F:acyltransferase activity"/>
    <property type="evidence" value="ECO:0007669"/>
    <property type="project" value="UniProtKB-KW"/>
</dbReference>
<keyword evidence="1" id="KW-1277">Toxin-antitoxin system</keyword>